<dbReference type="Proteomes" id="UP000789366">
    <property type="component" value="Unassembled WGS sequence"/>
</dbReference>
<keyword evidence="2" id="KW-1185">Reference proteome</keyword>
<comment type="caution">
    <text evidence="1">The sequence shown here is derived from an EMBL/GenBank/DDBJ whole genome shotgun (WGS) entry which is preliminary data.</text>
</comment>
<reference evidence="1" key="1">
    <citation type="submission" date="2021-06" db="EMBL/GenBank/DDBJ databases">
        <authorList>
            <person name="Kallberg Y."/>
            <person name="Tangrot J."/>
            <person name="Rosling A."/>
        </authorList>
    </citation>
    <scope>NUCLEOTIDE SEQUENCE</scope>
    <source>
        <strain evidence="1">28 12/20/2015</strain>
    </source>
</reference>
<feature type="non-terminal residue" evidence="1">
    <location>
        <position position="1"/>
    </location>
</feature>
<sequence length="79" mass="9154">MQVVEGLQFMSSAFSRLNTMLNQENKTKACCDFLEELKCLFLCMQNPQKSVFEELVYNWPFAKEKVIAFVDESATAYIL</sequence>
<proteinExistence type="predicted"/>
<gene>
    <name evidence="1" type="ORF">SPELUC_LOCUS4521</name>
</gene>
<organism evidence="1 2">
    <name type="scientific">Cetraspora pellucida</name>
    <dbReference type="NCBI Taxonomy" id="1433469"/>
    <lineage>
        <taxon>Eukaryota</taxon>
        <taxon>Fungi</taxon>
        <taxon>Fungi incertae sedis</taxon>
        <taxon>Mucoromycota</taxon>
        <taxon>Glomeromycotina</taxon>
        <taxon>Glomeromycetes</taxon>
        <taxon>Diversisporales</taxon>
        <taxon>Gigasporaceae</taxon>
        <taxon>Cetraspora</taxon>
    </lineage>
</organism>
<name>A0ACA9LN21_9GLOM</name>
<feature type="non-terminal residue" evidence="1">
    <location>
        <position position="79"/>
    </location>
</feature>
<dbReference type="EMBL" id="CAJVPW010004075">
    <property type="protein sequence ID" value="CAG8534587.1"/>
    <property type="molecule type" value="Genomic_DNA"/>
</dbReference>
<protein>
    <submittedName>
        <fullName evidence="1">6336_t:CDS:1</fullName>
    </submittedName>
</protein>
<evidence type="ECO:0000313" key="2">
    <source>
        <dbReference type="Proteomes" id="UP000789366"/>
    </source>
</evidence>
<evidence type="ECO:0000313" key="1">
    <source>
        <dbReference type="EMBL" id="CAG8534587.1"/>
    </source>
</evidence>
<accession>A0ACA9LN21</accession>